<dbReference type="Proteomes" id="UP000178485">
    <property type="component" value="Chromosome i"/>
</dbReference>
<dbReference type="PANTHER" id="PTHR46320">
    <property type="entry name" value="GLYCEROPHOSPHODIESTER PHOSPHODIESTERASE 1"/>
    <property type="match status" value="1"/>
</dbReference>
<dbReference type="SUPFAM" id="SSF51695">
    <property type="entry name" value="PLC-like phosphodiesterases"/>
    <property type="match status" value="1"/>
</dbReference>
<dbReference type="RefSeq" id="WP_071136722.1">
    <property type="nucleotide sequence ID" value="NZ_LT608328.1"/>
</dbReference>
<dbReference type="STRING" id="1642646.ING2E5A_1362"/>
<gene>
    <name evidence="3" type="primary">Gde1</name>
    <name evidence="3" type="ORF">ING2E5A_1362</name>
</gene>
<proteinExistence type="predicted"/>
<sequence length="310" mass="35210">MRKIIFSGLFMLLLFGACTHVPKATQPVNRAERILEEIHNPKSDYVVVIAHRGDWRNYPENSIPAIESVIRMGVDVVELDVMLTADSVLVLCHDRTIDRTTTGKGLVSEVTYAYIDSCFLRAGHNHPTDHKIPTLRKALEVCKDRIIVNIDKGFEYYDLVIAITEELGVTDQVLIKGKRAIDVVNERMGKYPNAMMYMPIIDINRISGQELFRQYVESGTVPVAYEVCWDQESPELHECLAAISAQPSRIWVNTLWPSLCGGKEAGMYDDYAFENGMETYQKVLDLGASMIQTDRPELLIQYLRKIGRHD</sequence>
<dbReference type="PROSITE" id="PS51257">
    <property type="entry name" value="PROKAR_LIPOPROTEIN"/>
    <property type="match status" value="1"/>
</dbReference>
<evidence type="ECO:0000313" key="3">
    <source>
        <dbReference type="EMBL" id="SCM57491.1"/>
    </source>
</evidence>
<dbReference type="Gene3D" id="3.20.20.190">
    <property type="entry name" value="Phosphatidylinositol (PI) phosphodiesterase"/>
    <property type="match status" value="1"/>
</dbReference>
<feature type="signal peptide" evidence="1">
    <location>
        <begin position="1"/>
        <end position="19"/>
    </location>
</feature>
<feature type="domain" description="GP-PDE" evidence="2">
    <location>
        <begin position="46"/>
        <end position="303"/>
    </location>
</feature>
<dbReference type="AlphaFoldDB" id="A0A1G4G6M5"/>
<keyword evidence="3" id="KW-0378">Hydrolase</keyword>
<dbReference type="Pfam" id="PF16387">
    <property type="entry name" value="DUF4996"/>
    <property type="match status" value="1"/>
</dbReference>
<dbReference type="GO" id="GO:0006580">
    <property type="term" value="P:ethanolamine metabolic process"/>
    <property type="evidence" value="ECO:0007669"/>
    <property type="project" value="TreeGrafter"/>
</dbReference>
<dbReference type="GO" id="GO:0006644">
    <property type="term" value="P:phospholipid metabolic process"/>
    <property type="evidence" value="ECO:0007669"/>
    <property type="project" value="TreeGrafter"/>
</dbReference>
<dbReference type="EMBL" id="LT608328">
    <property type="protein sequence ID" value="SCM57491.1"/>
    <property type="molecule type" value="Genomic_DNA"/>
</dbReference>
<dbReference type="InterPro" id="IPR017946">
    <property type="entry name" value="PLC-like_Pdiesterase_TIM-brl"/>
</dbReference>
<dbReference type="InterPro" id="IPR030395">
    <property type="entry name" value="GP_PDE_dom"/>
</dbReference>
<dbReference type="EC" id="3.1.4.44" evidence="3"/>
<dbReference type="GO" id="GO:0008889">
    <property type="term" value="F:glycerophosphodiester phosphodiesterase activity"/>
    <property type="evidence" value="ECO:0007669"/>
    <property type="project" value="TreeGrafter"/>
</dbReference>
<dbReference type="Pfam" id="PF03009">
    <property type="entry name" value="GDPD"/>
    <property type="match status" value="1"/>
</dbReference>
<evidence type="ECO:0000313" key="4">
    <source>
        <dbReference type="Proteomes" id="UP000178485"/>
    </source>
</evidence>
<accession>A0A1G4G6M5</accession>
<dbReference type="InterPro" id="IPR032160">
    <property type="entry name" value="DUF4996"/>
</dbReference>
<dbReference type="PROSITE" id="PS51704">
    <property type="entry name" value="GP_PDE"/>
    <property type="match status" value="1"/>
</dbReference>
<dbReference type="CDD" id="cd08566">
    <property type="entry name" value="GDPD_AtGDE_like"/>
    <property type="match status" value="1"/>
</dbReference>
<name>A0A1G4G6M5_9BACT</name>
<evidence type="ECO:0000256" key="1">
    <source>
        <dbReference type="SAM" id="SignalP"/>
    </source>
</evidence>
<dbReference type="KEGG" id="pmuc:ING2E5A_1362"/>
<evidence type="ECO:0000259" key="2">
    <source>
        <dbReference type="PROSITE" id="PS51704"/>
    </source>
</evidence>
<dbReference type="GO" id="GO:0047395">
    <property type="term" value="F:glycerophosphoinositol glycerophosphodiesterase activity"/>
    <property type="evidence" value="ECO:0007669"/>
    <property type="project" value="UniProtKB-EC"/>
</dbReference>
<reference evidence="3 4" key="1">
    <citation type="submission" date="2016-08" db="EMBL/GenBank/DDBJ databases">
        <authorList>
            <person name="Seilhamer J.J."/>
        </authorList>
    </citation>
    <scope>NUCLEOTIDE SEQUENCE [LARGE SCALE GENOMIC DNA]</scope>
    <source>
        <strain evidence="3">ING2-E5A</strain>
    </source>
</reference>
<keyword evidence="4" id="KW-1185">Reference proteome</keyword>
<organism evidence="3 4">
    <name type="scientific">Petrimonas mucosa</name>
    <dbReference type="NCBI Taxonomy" id="1642646"/>
    <lineage>
        <taxon>Bacteria</taxon>
        <taxon>Pseudomonadati</taxon>
        <taxon>Bacteroidota</taxon>
        <taxon>Bacteroidia</taxon>
        <taxon>Bacteroidales</taxon>
        <taxon>Dysgonomonadaceae</taxon>
        <taxon>Petrimonas</taxon>
    </lineage>
</organism>
<feature type="chain" id="PRO_5009603864" evidence="1">
    <location>
        <begin position="20"/>
        <end position="310"/>
    </location>
</feature>
<keyword evidence="1" id="KW-0732">Signal</keyword>
<dbReference type="GO" id="GO:0005886">
    <property type="term" value="C:plasma membrane"/>
    <property type="evidence" value="ECO:0007669"/>
    <property type="project" value="TreeGrafter"/>
</dbReference>
<dbReference type="PANTHER" id="PTHR46320:SF1">
    <property type="entry name" value="GLYCEROPHOSPHODIESTER PHOSPHODIESTERASE 1"/>
    <property type="match status" value="1"/>
</dbReference>
<dbReference type="GO" id="GO:0070291">
    <property type="term" value="P:N-acylethanolamine metabolic process"/>
    <property type="evidence" value="ECO:0007669"/>
    <property type="project" value="TreeGrafter"/>
</dbReference>
<protein>
    <submittedName>
        <fullName evidence="3">Glycerophosphodiester phosphodiesterase 1</fullName>
        <ecNumber evidence="3">3.1.4.44</ecNumber>
    </submittedName>
</protein>